<reference evidence="1 2" key="1">
    <citation type="journal article" date="2019" name="Nat. Ecol. Evol.">
        <title>Megaphylogeny resolves global patterns of mushroom evolution.</title>
        <authorList>
            <person name="Varga T."/>
            <person name="Krizsan K."/>
            <person name="Foldi C."/>
            <person name="Dima B."/>
            <person name="Sanchez-Garcia M."/>
            <person name="Sanchez-Ramirez S."/>
            <person name="Szollosi G.J."/>
            <person name="Szarkandi J.G."/>
            <person name="Papp V."/>
            <person name="Albert L."/>
            <person name="Andreopoulos W."/>
            <person name="Angelini C."/>
            <person name="Antonin V."/>
            <person name="Barry K.W."/>
            <person name="Bougher N.L."/>
            <person name="Buchanan P."/>
            <person name="Buyck B."/>
            <person name="Bense V."/>
            <person name="Catcheside P."/>
            <person name="Chovatia M."/>
            <person name="Cooper J."/>
            <person name="Damon W."/>
            <person name="Desjardin D."/>
            <person name="Finy P."/>
            <person name="Geml J."/>
            <person name="Haridas S."/>
            <person name="Hughes K."/>
            <person name="Justo A."/>
            <person name="Karasinski D."/>
            <person name="Kautmanova I."/>
            <person name="Kiss B."/>
            <person name="Kocsube S."/>
            <person name="Kotiranta H."/>
            <person name="LaButti K.M."/>
            <person name="Lechner B.E."/>
            <person name="Liimatainen K."/>
            <person name="Lipzen A."/>
            <person name="Lukacs Z."/>
            <person name="Mihaltcheva S."/>
            <person name="Morgado L.N."/>
            <person name="Niskanen T."/>
            <person name="Noordeloos M.E."/>
            <person name="Ohm R.A."/>
            <person name="Ortiz-Santana B."/>
            <person name="Ovrebo C."/>
            <person name="Racz N."/>
            <person name="Riley R."/>
            <person name="Savchenko A."/>
            <person name="Shiryaev A."/>
            <person name="Soop K."/>
            <person name="Spirin V."/>
            <person name="Szebenyi C."/>
            <person name="Tomsovsky M."/>
            <person name="Tulloss R.E."/>
            <person name="Uehling J."/>
            <person name="Grigoriev I.V."/>
            <person name="Vagvolgyi C."/>
            <person name="Papp T."/>
            <person name="Martin F.M."/>
            <person name="Miettinen O."/>
            <person name="Hibbett D.S."/>
            <person name="Nagy L.G."/>
        </authorList>
    </citation>
    <scope>NUCLEOTIDE SEQUENCE [LARGE SCALE GENOMIC DNA]</scope>
    <source>
        <strain evidence="1 2">CBS 962.96</strain>
    </source>
</reference>
<dbReference type="EMBL" id="ML179695">
    <property type="protein sequence ID" value="THU82966.1"/>
    <property type="molecule type" value="Genomic_DNA"/>
</dbReference>
<gene>
    <name evidence="1" type="ORF">K435DRAFT_807868</name>
</gene>
<dbReference type="AlphaFoldDB" id="A0A4S8L372"/>
<evidence type="ECO:0000313" key="1">
    <source>
        <dbReference type="EMBL" id="THU82966.1"/>
    </source>
</evidence>
<organism evidence="1 2">
    <name type="scientific">Dendrothele bispora (strain CBS 962.96)</name>
    <dbReference type="NCBI Taxonomy" id="1314807"/>
    <lineage>
        <taxon>Eukaryota</taxon>
        <taxon>Fungi</taxon>
        <taxon>Dikarya</taxon>
        <taxon>Basidiomycota</taxon>
        <taxon>Agaricomycotina</taxon>
        <taxon>Agaricomycetes</taxon>
        <taxon>Agaricomycetidae</taxon>
        <taxon>Agaricales</taxon>
        <taxon>Agaricales incertae sedis</taxon>
        <taxon>Dendrothele</taxon>
    </lineage>
</organism>
<keyword evidence="2" id="KW-1185">Reference proteome</keyword>
<sequence>MVGDGDEDGGQEEEGGTRIQYAVKKNGRELDKFIPAHICSVVFHWGSTFIRHSDELRQVQESIFEATSRNRKIIHTLPRIHYISILDGTPIVTMSPISTLLIATSDTSQFDGFPRPGHLESKHCKRILVRIHKISLTVSYHPSIRINLKMYSGTSHRLDFVNNYGSVHADEGLIGAWREEKNGQEG</sequence>
<proteinExistence type="predicted"/>
<evidence type="ECO:0000313" key="2">
    <source>
        <dbReference type="Proteomes" id="UP000297245"/>
    </source>
</evidence>
<name>A0A4S8L372_DENBC</name>
<dbReference type="Proteomes" id="UP000297245">
    <property type="component" value="Unassembled WGS sequence"/>
</dbReference>
<protein>
    <submittedName>
        <fullName evidence="1">Uncharacterized protein</fullName>
    </submittedName>
</protein>
<accession>A0A4S8L372</accession>